<keyword evidence="15 17" id="KW-0413">Isomerase</keyword>
<dbReference type="Pfam" id="PF00204">
    <property type="entry name" value="DNA_gyraseB"/>
    <property type="match status" value="1"/>
</dbReference>
<evidence type="ECO:0000256" key="16">
    <source>
        <dbReference type="ARBA" id="ARBA00023242"/>
    </source>
</evidence>
<dbReference type="Gene3D" id="3.30.1490.30">
    <property type="match status" value="1"/>
</dbReference>
<dbReference type="GO" id="GO:0006265">
    <property type="term" value="P:DNA topological change"/>
    <property type="evidence" value="ECO:0007669"/>
    <property type="project" value="UniProtKB-UniRule"/>
</dbReference>
<comment type="subcellular location">
    <subcellularLocation>
        <location evidence="3">Cytoplasm</location>
    </subcellularLocation>
    <subcellularLocation>
        <location evidence="4">Nucleus</location>
        <location evidence="4">Nucleolus</location>
    </subcellularLocation>
    <subcellularLocation>
        <location evidence="5">Nucleus</location>
        <location evidence="5">Nucleoplasm</location>
    </subcellularLocation>
</comment>
<dbReference type="SUPFAM" id="SSF56719">
    <property type="entry name" value="Type II DNA topoisomerase"/>
    <property type="match status" value="1"/>
</dbReference>
<dbReference type="InterPro" id="IPR018522">
    <property type="entry name" value="TopoIIA_CS"/>
</dbReference>
<dbReference type="Pfam" id="PF02518">
    <property type="entry name" value="HATPase_c"/>
    <property type="match status" value="1"/>
</dbReference>
<keyword evidence="13" id="KW-0090">Biological rhythms</keyword>
<dbReference type="FunFam" id="3.30.1360.40:FF:000003">
    <property type="entry name" value="DNA topoisomerase 2"/>
    <property type="match status" value="1"/>
</dbReference>
<dbReference type="SUPFAM" id="SSF55874">
    <property type="entry name" value="ATPase domain of HSP90 chaperone/DNA topoisomerase II/histidine kinase"/>
    <property type="match status" value="1"/>
</dbReference>
<dbReference type="Gene3D" id="3.30.230.10">
    <property type="match status" value="1"/>
</dbReference>
<evidence type="ECO:0000256" key="2">
    <source>
        <dbReference type="ARBA" id="ARBA00001946"/>
    </source>
</evidence>
<dbReference type="Proteomes" id="UP001591681">
    <property type="component" value="Unassembled WGS sequence"/>
</dbReference>
<dbReference type="InterPro" id="IPR014721">
    <property type="entry name" value="Ribsml_uS5_D2-typ_fold_subgr"/>
</dbReference>
<dbReference type="Gene3D" id="3.90.199.10">
    <property type="entry name" value="Topoisomerase II, domain 5"/>
    <property type="match status" value="1"/>
</dbReference>
<dbReference type="FunFam" id="3.90.199.10:FF:000002">
    <property type="entry name" value="DNA topoisomerase 2"/>
    <property type="match status" value="1"/>
</dbReference>
<organism evidence="22 23">
    <name type="scientific">Coilia grayii</name>
    <name type="common">Gray's grenadier anchovy</name>
    <dbReference type="NCBI Taxonomy" id="363190"/>
    <lineage>
        <taxon>Eukaryota</taxon>
        <taxon>Metazoa</taxon>
        <taxon>Chordata</taxon>
        <taxon>Craniata</taxon>
        <taxon>Vertebrata</taxon>
        <taxon>Euteleostomi</taxon>
        <taxon>Actinopterygii</taxon>
        <taxon>Neopterygii</taxon>
        <taxon>Teleostei</taxon>
        <taxon>Clupei</taxon>
        <taxon>Clupeiformes</taxon>
        <taxon>Clupeoidei</taxon>
        <taxon>Engraulidae</taxon>
        <taxon>Coilinae</taxon>
        <taxon>Coilia</taxon>
    </lineage>
</organism>
<dbReference type="Gene3D" id="3.30.1360.40">
    <property type="match status" value="1"/>
</dbReference>
<sequence>MAGLEAPFKSLFENKALSKPKKDDKRLSVERIYQKKTQLEHILLRPDTYIGSVEPLTQQMWVYDELDGMNCRDVTFVPGLYKIFDEILVNAADNKQRDKNMNCIKINIDSENNTISVWNNGKGIPVVEHKVEKVFVPALIFGQLLTSSNYDDEQKKVTGGRNGFGAKLCNIFSTKFTVETACRESRHSFKQTWYDNMGRAGESRIKPFDGEDFTCITFQPDLSKFKMRALDRDTVAILTRRAYDIAGASKGVKVFLNGKRLPVSGFRSYVDLYLKDRTDETGSPLSVVHELVNERWEVCLTMSEKGFQQVSFVNSIATTKGGRHTDYVADQVVSKLIEVVKKKNKAGVTVKPFQVKNHMWIFVNCLIENPSFDSQTKENMTLQQKSFGSTCVLSEKFIKQATNCGVVESVMNWVKFKAQTQLNKKCSATKHTKIKGVPKLDDANDAGGKNSIGCTLILTEGDSAKTLAVSGLGVVGRDRYGVFPLRGKMLNVREASHKQIMENAEINNIIKILGLQYKKNYSDPESLKSLRYGKLMIMTDQDQDGSHIKGLLINFIHTNWPSLLRHNFLEEFITPIIKASNKKQELSFYSIPEFDEWKEKQANLKSWKIKYYKGLGTSTAKEAKEYFSDMARHRIPFKHSGPQDDEAITLAFSKKKVDERKEWLTSFMVNRRQRREHNLPEDYLYGQNTASLSYHDFVNKELVLFSNSDNERSIPCMVDGLKPGQRKVMFCCFKRNDKREVKVAQLAGSVAEMSAYHHGEVSLMMTIVGLAQDFVGSNNLNLLQPLGQFGTRLNGGKDSASPRYIFTMLSTLTRLLFPPVDDNLLKYNYDDNLRVEPEWYIPILPLVLVNGSEGIGTGWASKIPNYDVRQIVNNLHRMLNGEEPLPMIPNYKGFKGTIMEVASNQYLNSGEIAIIDNTTIEISELPVKTWTQTYKENVLEVMVNGTEKVPALITDYKEYHTDTTVRFVVKMSEDKLREAEAAGLHKVFKLQNPITCVNSMVLFDHAGSLKKYETVQDILRDFFELRLRYYVLRKEWLLGMLGAESAKLSNQARFILEKIQGTLVIENKPKKELIRMLQEMGYDSDPVKAWKQAQEKEEEEEGEEGEEKQEEASGPDYNYLLNMPMWYLTKEKKDELCKQRDAKMTELNTLKRKEPADLWKEDLAAFTEELERVEEQERAASVVGVVSKGKGGRSKVVKVKNETMPTPQGRRVIPRVTSGMKDVAAKKTAGKKTRVKGEDGVVIKMEFEDGAGDNGDVGLAARLAKKPKKEPKEKAAPKALGKQTTLQFRPVKEAKKKKNPWSDEEEEEEERAATASSSAEPSPDVAPRQKIHRSTKAAPSKFVFSSDEEERDDDDDFAPVASDKSGKARAKVIDDDDDDDEDFAPKPSVDEDSEMDSPAPPPKKKMVTKPAAPKADAPSKAVAKPSAAEPSSKPPPKAKEAAPKKPAAKKTTAAAAAGPKKKAAGVKQPSILDALSKPKPASKASKKAAPTSSSESEPSTKAAPPAEKAAANRKRKPVLDSDSDSDSDDLMARIKGKMGGEKKNKRWDDDESFALPEEENDSPVVQRSKPSRATKPTTYKFDSDSDSDF</sequence>
<evidence type="ECO:0000256" key="17">
    <source>
        <dbReference type="PROSITE-ProRule" id="PRU01384"/>
    </source>
</evidence>
<comment type="subunit">
    <text evidence="18">Homodimer.</text>
</comment>
<feature type="region of interest" description="Disordered" evidence="19">
    <location>
        <begin position="1248"/>
        <end position="1589"/>
    </location>
</feature>
<dbReference type="EC" id="5.6.2.2" evidence="18"/>
<proteinExistence type="inferred from homology"/>
<feature type="active site" description="O-(5'-phospho-DNA)-tyrosine intermediate" evidence="17">
    <location>
        <position position="804"/>
    </location>
</feature>
<evidence type="ECO:0000256" key="18">
    <source>
        <dbReference type="RuleBase" id="RU362094"/>
    </source>
</evidence>
<dbReference type="GO" id="GO:0046872">
    <property type="term" value="F:metal ion binding"/>
    <property type="evidence" value="ECO:0007669"/>
    <property type="project" value="UniProtKB-KW"/>
</dbReference>
<dbReference type="InterPro" id="IPR002205">
    <property type="entry name" value="Topo_IIA_dom_A"/>
</dbReference>
<evidence type="ECO:0000256" key="8">
    <source>
        <dbReference type="ARBA" id="ARBA00022723"/>
    </source>
</evidence>
<feature type="region of interest" description="Disordered" evidence="19">
    <location>
        <begin position="1087"/>
        <end position="1116"/>
    </location>
</feature>
<feature type="domain" description="Topo IIA-type catalytic" evidence="21">
    <location>
        <begin position="714"/>
        <end position="1163"/>
    </location>
</feature>
<dbReference type="PROSITE" id="PS50880">
    <property type="entry name" value="TOPRIM"/>
    <property type="match status" value="1"/>
</dbReference>
<evidence type="ECO:0000256" key="4">
    <source>
        <dbReference type="ARBA" id="ARBA00004604"/>
    </source>
</evidence>
<keyword evidence="9 18" id="KW-0547">Nucleotide-binding</keyword>
<dbReference type="PRINTS" id="PR01158">
    <property type="entry name" value="TOPISMRASEII"/>
</dbReference>
<dbReference type="PROSITE" id="PS52040">
    <property type="entry name" value="TOPO_IIA"/>
    <property type="match status" value="1"/>
</dbReference>
<dbReference type="GO" id="GO:0003918">
    <property type="term" value="F:DNA topoisomerase type II (double strand cut, ATP-hydrolyzing) activity"/>
    <property type="evidence" value="ECO:0007669"/>
    <property type="project" value="UniProtKB-UniRule"/>
</dbReference>
<evidence type="ECO:0000256" key="6">
    <source>
        <dbReference type="ARBA" id="ARBA00011080"/>
    </source>
</evidence>
<evidence type="ECO:0000256" key="15">
    <source>
        <dbReference type="ARBA" id="ARBA00023235"/>
    </source>
</evidence>
<dbReference type="Pfam" id="PF16898">
    <property type="entry name" value="TOPRIM_C"/>
    <property type="match status" value="1"/>
</dbReference>
<dbReference type="InterPro" id="IPR050634">
    <property type="entry name" value="DNA_Topoisomerase_II"/>
</dbReference>
<dbReference type="InterPro" id="IPR020568">
    <property type="entry name" value="Ribosomal_Su5_D2-typ_SF"/>
</dbReference>
<feature type="compositionally biased region" description="Acidic residues" evidence="19">
    <location>
        <begin position="1549"/>
        <end position="1561"/>
    </location>
</feature>
<dbReference type="InterPro" id="IPR036890">
    <property type="entry name" value="HATPase_C_sf"/>
</dbReference>
<comment type="cofactor">
    <cofactor evidence="18">
        <name>Ca(2+)</name>
        <dbReference type="ChEBI" id="CHEBI:29108"/>
    </cofactor>
    <cofactor evidence="18">
        <name>Mg(2+)</name>
        <dbReference type="ChEBI" id="CHEBI:18420"/>
    </cofactor>
    <cofactor evidence="18">
        <name>Mn(2+)</name>
        <dbReference type="ChEBI" id="CHEBI:29035"/>
    </cofactor>
</comment>
<comment type="catalytic activity">
    <reaction evidence="1 17 18">
        <text>ATP-dependent breakage, passage and rejoining of double-stranded DNA.</text>
        <dbReference type="EC" id="5.6.2.2"/>
    </reaction>
</comment>
<dbReference type="InterPro" id="IPR006171">
    <property type="entry name" value="TOPRIM_dom"/>
</dbReference>
<dbReference type="FunFam" id="3.30.230.10:FF:000008">
    <property type="entry name" value="DNA topoisomerase 2"/>
    <property type="match status" value="1"/>
</dbReference>
<dbReference type="Gene3D" id="1.10.268.10">
    <property type="entry name" value="Topoisomerase, domain 3"/>
    <property type="match status" value="1"/>
</dbReference>
<evidence type="ECO:0000256" key="11">
    <source>
        <dbReference type="ARBA" id="ARBA00022842"/>
    </source>
</evidence>
<dbReference type="SMART" id="SM00434">
    <property type="entry name" value="TOP4c"/>
    <property type="match status" value="1"/>
</dbReference>
<dbReference type="InterPro" id="IPR034157">
    <property type="entry name" value="TOPRIM_TopoII"/>
</dbReference>
<dbReference type="InterPro" id="IPR013758">
    <property type="entry name" value="Topo_IIA_A/C_ab"/>
</dbReference>
<dbReference type="Pfam" id="PF08070">
    <property type="entry name" value="DTHCT"/>
    <property type="match status" value="1"/>
</dbReference>
<dbReference type="PANTHER" id="PTHR10169:SF61">
    <property type="entry name" value="DNA TOPOISOMERASE 2-ALPHA"/>
    <property type="match status" value="1"/>
</dbReference>
<dbReference type="InterPro" id="IPR012542">
    <property type="entry name" value="DTHCT"/>
</dbReference>
<evidence type="ECO:0000313" key="22">
    <source>
        <dbReference type="EMBL" id="KAL2101737.1"/>
    </source>
</evidence>
<evidence type="ECO:0000256" key="3">
    <source>
        <dbReference type="ARBA" id="ARBA00004496"/>
    </source>
</evidence>
<dbReference type="Pfam" id="PF01751">
    <property type="entry name" value="Toprim"/>
    <property type="match status" value="1"/>
</dbReference>
<comment type="function">
    <text evidence="18">Key decatenating enzyme that alters DNA topology by binding to two double-stranded DNA molecules, generating a double-stranded break in one of the strands, passing the intact strand through the broken strand, and religating the broken strand.</text>
</comment>
<evidence type="ECO:0000256" key="9">
    <source>
        <dbReference type="ARBA" id="ARBA00022741"/>
    </source>
</evidence>
<dbReference type="InterPro" id="IPR031660">
    <property type="entry name" value="TOPRIM_C"/>
</dbReference>
<dbReference type="EMBL" id="JBHFQA010000003">
    <property type="protein sequence ID" value="KAL2101737.1"/>
    <property type="molecule type" value="Genomic_DNA"/>
</dbReference>
<feature type="compositionally biased region" description="Acidic residues" evidence="19">
    <location>
        <begin position="1096"/>
        <end position="1109"/>
    </location>
</feature>
<dbReference type="InterPro" id="IPR013757">
    <property type="entry name" value="Topo_IIA_A_a_sf"/>
</dbReference>
<dbReference type="PROSITE" id="PS00177">
    <property type="entry name" value="TOPOISOMERASE_II"/>
    <property type="match status" value="1"/>
</dbReference>
<dbReference type="InterPro" id="IPR013759">
    <property type="entry name" value="Topo_IIA_B_C"/>
</dbReference>
<dbReference type="Gene3D" id="3.30.565.10">
    <property type="entry name" value="Histidine kinase-like ATPase, C-terminal domain"/>
    <property type="match status" value="1"/>
</dbReference>
<dbReference type="Pfam" id="PF00521">
    <property type="entry name" value="DNA_topoisoIV"/>
    <property type="match status" value="1"/>
</dbReference>
<dbReference type="GO" id="GO:0005737">
    <property type="term" value="C:cytoplasm"/>
    <property type="evidence" value="ECO:0007669"/>
    <property type="project" value="UniProtKB-SubCell"/>
</dbReference>
<dbReference type="InterPro" id="IPR001241">
    <property type="entry name" value="Topo_IIA"/>
</dbReference>
<evidence type="ECO:0000256" key="12">
    <source>
        <dbReference type="ARBA" id="ARBA00023029"/>
    </source>
</evidence>
<evidence type="ECO:0000259" key="20">
    <source>
        <dbReference type="PROSITE" id="PS50880"/>
    </source>
</evidence>
<keyword evidence="23" id="KW-1185">Reference proteome</keyword>
<dbReference type="InterPro" id="IPR013506">
    <property type="entry name" value="Topo_IIA_bsu_dom2"/>
</dbReference>
<dbReference type="CDD" id="cd03365">
    <property type="entry name" value="TOPRIM_TopoIIA"/>
    <property type="match status" value="1"/>
</dbReference>
<dbReference type="SMART" id="SM00433">
    <property type="entry name" value="TOP2c"/>
    <property type="match status" value="1"/>
</dbReference>
<dbReference type="FunFam" id="1.10.268.10:FF:000002">
    <property type="entry name" value="DNA topoisomerase 2"/>
    <property type="match status" value="1"/>
</dbReference>
<feature type="compositionally biased region" description="Low complexity" evidence="19">
    <location>
        <begin position="1409"/>
        <end position="1431"/>
    </location>
</feature>
<evidence type="ECO:0000259" key="21">
    <source>
        <dbReference type="PROSITE" id="PS52040"/>
    </source>
</evidence>
<feature type="compositionally biased region" description="Basic and acidic residues" evidence="19">
    <location>
        <begin position="1538"/>
        <end position="1548"/>
    </location>
</feature>
<feature type="compositionally biased region" description="Low complexity" evidence="19">
    <location>
        <begin position="1477"/>
        <end position="1509"/>
    </location>
</feature>
<feature type="compositionally biased region" description="Acidic residues" evidence="19">
    <location>
        <begin position="1346"/>
        <end position="1357"/>
    </location>
</feature>
<dbReference type="GO" id="GO:0005524">
    <property type="term" value="F:ATP binding"/>
    <property type="evidence" value="ECO:0007669"/>
    <property type="project" value="UniProtKB-UniRule"/>
</dbReference>
<name>A0ABD1KRE4_9TELE</name>
<evidence type="ECO:0000256" key="7">
    <source>
        <dbReference type="ARBA" id="ARBA00022490"/>
    </source>
</evidence>
<keyword evidence="10 18" id="KW-0067">ATP-binding</keyword>
<dbReference type="CDD" id="cd16930">
    <property type="entry name" value="HATPase_TopII-like"/>
    <property type="match status" value="1"/>
</dbReference>
<keyword evidence="14 17" id="KW-0238">DNA-binding</keyword>
<dbReference type="InterPro" id="IPR001154">
    <property type="entry name" value="TopoII_euk"/>
</dbReference>
<comment type="similarity">
    <text evidence="6 18">Belongs to the type II topoisomerase family.</text>
</comment>
<evidence type="ECO:0000256" key="13">
    <source>
        <dbReference type="ARBA" id="ARBA00023108"/>
    </source>
</evidence>
<feature type="domain" description="Toprim" evidence="20">
    <location>
        <begin position="454"/>
        <end position="571"/>
    </location>
</feature>
<dbReference type="CDD" id="cd00187">
    <property type="entry name" value="TOP4c"/>
    <property type="match status" value="1"/>
</dbReference>
<gene>
    <name evidence="22" type="ORF">ACEWY4_003498</name>
</gene>
<feature type="compositionally biased region" description="Low complexity" evidence="19">
    <location>
        <begin position="1449"/>
        <end position="1458"/>
    </location>
</feature>
<evidence type="ECO:0000256" key="5">
    <source>
        <dbReference type="ARBA" id="ARBA00004642"/>
    </source>
</evidence>
<dbReference type="FunFam" id="3.30.1490.30:FF:000001">
    <property type="entry name" value="DNA topoisomerase 2"/>
    <property type="match status" value="1"/>
</dbReference>
<evidence type="ECO:0000313" key="23">
    <source>
        <dbReference type="Proteomes" id="UP001591681"/>
    </source>
</evidence>
<keyword evidence="7" id="KW-0963">Cytoplasm</keyword>
<dbReference type="GO" id="GO:0005730">
    <property type="term" value="C:nucleolus"/>
    <property type="evidence" value="ECO:0007669"/>
    <property type="project" value="UniProtKB-SubCell"/>
</dbReference>
<keyword evidence="11" id="KW-0460">Magnesium</keyword>
<comment type="caution">
    <text evidence="22">The sequence shown here is derived from an EMBL/GenBank/DDBJ whole genome shotgun (WGS) entry which is preliminary data.</text>
</comment>
<dbReference type="InterPro" id="IPR013760">
    <property type="entry name" value="Topo_IIA-like_dom_sf"/>
</dbReference>
<keyword evidence="12 17" id="KW-0799">Topoisomerase</keyword>
<comment type="cofactor">
    <cofactor evidence="2">
        <name>Mg(2+)</name>
        <dbReference type="ChEBI" id="CHEBI:18420"/>
    </cofactor>
</comment>
<dbReference type="CDD" id="cd03481">
    <property type="entry name" value="TopoIIA_Trans_ScTopoIIA"/>
    <property type="match status" value="1"/>
</dbReference>
<dbReference type="Gene3D" id="3.40.50.670">
    <property type="match status" value="1"/>
</dbReference>
<keyword evidence="8" id="KW-0479">Metal-binding</keyword>
<evidence type="ECO:0000256" key="19">
    <source>
        <dbReference type="SAM" id="MobiDB-lite"/>
    </source>
</evidence>
<dbReference type="FunFam" id="3.40.50.670:FF:000001">
    <property type="entry name" value="DNA topoisomerase 2"/>
    <property type="match status" value="2"/>
</dbReference>
<dbReference type="PRINTS" id="PR00418">
    <property type="entry name" value="TPI2FAMILY"/>
</dbReference>
<dbReference type="FunFam" id="3.30.565.10:FF:000004">
    <property type="entry name" value="DNA topoisomerase 2"/>
    <property type="match status" value="1"/>
</dbReference>
<accession>A0ABD1KRE4</accession>
<dbReference type="PANTHER" id="PTHR10169">
    <property type="entry name" value="DNA TOPOISOMERASE/GYRASE"/>
    <property type="match status" value="1"/>
</dbReference>
<evidence type="ECO:0000256" key="1">
    <source>
        <dbReference type="ARBA" id="ARBA00000185"/>
    </source>
</evidence>
<dbReference type="GO" id="GO:0003677">
    <property type="term" value="F:DNA binding"/>
    <property type="evidence" value="ECO:0007669"/>
    <property type="project" value="UniProtKB-UniRule"/>
</dbReference>
<dbReference type="GO" id="GO:0005654">
    <property type="term" value="C:nucleoplasm"/>
    <property type="evidence" value="ECO:0007669"/>
    <property type="project" value="UniProtKB-SubCell"/>
</dbReference>
<protein>
    <recommendedName>
        <fullName evidence="18">DNA topoisomerase 2</fullName>
        <ecNumber evidence="18">5.6.2.2</ecNumber>
    </recommendedName>
</protein>
<evidence type="ECO:0000256" key="10">
    <source>
        <dbReference type="ARBA" id="ARBA00022840"/>
    </source>
</evidence>
<dbReference type="SUPFAM" id="SSF54211">
    <property type="entry name" value="Ribosomal protein S5 domain 2-like"/>
    <property type="match status" value="1"/>
</dbReference>
<reference evidence="22 23" key="1">
    <citation type="submission" date="2024-09" db="EMBL/GenBank/DDBJ databases">
        <title>A chromosome-level genome assembly of Gray's grenadier anchovy, Coilia grayii.</title>
        <authorList>
            <person name="Fu Z."/>
        </authorList>
    </citation>
    <scope>NUCLEOTIDE SEQUENCE [LARGE SCALE GENOMIC DNA]</scope>
    <source>
        <strain evidence="22">G4</strain>
        <tissue evidence="22">Muscle</tissue>
    </source>
</reference>
<dbReference type="GO" id="GO:0048511">
    <property type="term" value="P:rhythmic process"/>
    <property type="evidence" value="ECO:0007669"/>
    <property type="project" value="UniProtKB-KW"/>
</dbReference>
<evidence type="ECO:0000256" key="14">
    <source>
        <dbReference type="ARBA" id="ARBA00023125"/>
    </source>
</evidence>
<dbReference type="InterPro" id="IPR003594">
    <property type="entry name" value="HATPase_dom"/>
</dbReference>
<keyword evidence="16" id="KW-0539">Nucleus</keyword>